<comment type="caution">
    <text evidence="1">The sequence shown here is derived from an EMBL/GenBank/DDBJ whole genome shotgun (WGS) entry which is preliminary data.</text>
</comment>
<evidence type="ECO:0000313" key="2">
    <source>
        <dbReference type="Proteomes" id="UP000324479"/>
    </source>
</evidence>
<sequence>MTNPYAVTTATAGQPGFFGEHAELVRGTFLYRVVQVSHPVRLRFVYSGWWFRQTIELDGHTVWGQISWMAIRRQAEFRLPVELDPQQRSGRMEIEFSRGLRIRRFRIWIDQTLIYDEVA</sequence>
<keyword evidence="2" id="KW-1185">Reference proteome</keyword>
<dbReference type="EMBL" id="VWOX01000005">
    <property type="protein sequence ID" value="KAA5543615.1"/>
    <property type="molecule type" value="Genomic_DNA"/>
</dbReference>
<evidence type="ECO:0000313" key="1">
    <source>
        <dbReference type="EMBL" id="KAA5543615.1"/>
    </source>
</evidence>
<proteinExistence type="predicted"/>
<name>A0A5M6DEK2_9BACT</name>
<organism evidence="1 2">
    <name type="scientific">Roseiconus nitratireducens</name>
    <dbReference type="NCBI Taxonomy" id="2605748"/>
    <lineage>
        <taxon>Bacteria</taxon>
        <taxon>Pseudomonadati</taxon>
        <taxon>Planctomycetota</taxon>
        <taxon>Planctomycetia</taxon>
        <taxon>Pirellulales</taxon>
        <taxon>Pirellulaceae</taxon>
        <taxon>Roseiconus</taxon>
    </lineage>
</organism>
<accession>A0A5M6DEK2</accession>
<gene>
    <name evidence="1" type="ORF">FYK55_10410</name>
</gene>
<dbReference type="RefSeq" id="WP_150076366.1">
    <property type="nucleotide sequence ID" value="NZ_VWOX01000005.1"/>
</dbReference>
<dbReference type="Proteomes" id="UP000324479">
    <property type="component" value="Unassembled WGS sequence"/>
</dbReference>
<reference evidence="1 2" key="1">
    <citation type="submission" date="2019-08" db="EMBL/GenBank/DDBJ databases">
        <authorList>
            <person name="Dhanesh K."/>
            <person name="Kumar G."/>
            <person name="Sasikala C."/>
            <person name="Venkata Ramana C."/>
        </authorList>
    </citation>
    <scope>NUCLEOTIDE SEQUENCE [LARGE SCALE GENOMIC DNA]</scope>
    <source>
        <strain evidence="1 2">JC645</strain>
    </source>
</reference>
<protein>
    <submittedName>
        <fullName evidence="1">Uncharacterized protein</fullName>
    </submittedName>
</protein>
<dbReference type="AlphaFoldDB" id="A0A5M6DEK2"/>